<evidence type="ECO:0000256" key="3">
    <source>
        <dbReference type="ARBA" id="ARBA00022448"/>
    </source>
</evidence>
<proteinExistence type="predicted"/>
<evidence type="ECO:0000256" key="4">
    <source>
        <dbReference type="ARBA" id="ARBA00022490"/>
    </source>
</evidence>
<accession>A0A4T0X2H4</accession>
<dbReference type="GO" id="GO:0005730">
    <property type="term" value="C:nucleolus"/>
    <property type="evidence" value="ECO:0007669"/>
    <property type="project" value="TreeGrafter"/>
</dbReference>
<evidence type="ECO:0000256" key="1">
    <source>
        <dbReference type="ARBA" id="ARBA00004123"/>
    </source>
</evidence>
<dbReference type="STRING" id="52247.A0A4T0X2H4"/>
<dbReference type="OrthoDB" id="4068492at2759"/>
<dbReference type="GO" id="GO:0030687">
    <property type="term" value="C:preribosome, large subunit precursor"/>
    <property type="evidence" value="ECO:0007669"/>
    <property type="project" value="TreeGrafter"/>
</dbReference>
<keyword evidence="3" id="KW-0813">Transport</keyword>
<dbReference type="PANTHER" id="PTHR28280">
    <property type="entry name" value="SHUTTLING PRE-60S FACTOR ECM1"/>
    <property type="match status" value="1"/>
</dbReference>
<comment type="caution">
    <text evidence="8">The sequence shown here is derived from an EMBL/GenBank/DDBJ whole genome shotgun (WGS) entry which is preliminary data.</text>
</comment>
<dbReference type="AlphaFoldDB" id="A0A4T0X2H4"/>
<evidence type="ECO:0000256" key="2">
    <source>
        <dbReference type="ARBA" id="ARBA00004496"/>
    </source>
</evidence>
<keyword evidence="6" id="KW-0539">Nucleus</keyword>
<dbReference type="InterPro" id="IPR022784">
    <property type="entry name" value="Ribosome_bgen_Alb1"/>
</dbReference>
<protein>
    <submittedName>
        <fullName evidence="8">Uncharacterized protein</fullName>
    </submittedName>
</protein>
<keyword evidence="4" id="KW-0963">Cytoplasm</keyword>
<keyword evidence="9" id="KW-1185">Reference proteome</keyword>
<dbReference type="GO" id="GO:0005737">
    <property type="term" value="C:cytoplasm"/>
    <property type="evidence" value="ECO:0007669"/>
    <property type="project" value="UniProtKB-SubCell"/>
</dbReference>
<dbReference type="PANTHER" id="PTHR28280:SF1">
    <property type="entry name" value="SHUTTLING PRE-60S FACTOR ECM1"/>
    <property type="match status" value="1"/>
</dbReference>
<dbReference type="InterPro" id="IPR053278">
    <property type="entry name" value="Pre-60S_factor_ECM1"/>
</dbReference>
<evidence type="ECO:0000256" key="7">
    <source>
        <dbReference type="SAM" id="MobiDB-lite"/>
    </source>
</evidence>
<dbReference type="Pfam" id="PF09135">
    <property type="entry name" value="Alb1"/>
    <property type="match status" value="1"/>
</dbReference>
<evidence type="ECO:0000256" key="6">
    <source>
        <dbReference type="ARBA" id="ARBA00023242"/>
    </source>
</evidence>
<dbReference type="Proteomes" id="UP000307173">
    <property type="component" value="Unassembled WGS sequence"/>
</dbReference>
<dbReference type="EMBL" id="SELW01000326">
    <property type="protein sequence ID" value="TID29237.1"/>
    <property type="molecule type" value="Genomic_DNA"/>
</dbReference>
<dbReference type="GO" id="GO:0000055">
    <property type="term" value="P:ribosomal large subunit export from nucleus"/>
    <property type="evidence" value="ECO:0007669"/>
    <property type="project" value="TreeGrafter"/>
</dbReference>
<evidence type="ECO:0000313" key="8">
    <source>
        <dbReference type="EMBL" id="TID29237.1"/>
    </source>
</evidence>
<evidence type="ECO:0000256" key="5">
    <source>
        <dbReference type="ARBA" id="ARBA00022517"/>
    </source>
</evidence>
<sequence length="189" mass="21749">MAKKEASKHSRAARRGQVDTFDSSETKELASIPRLEKTDTVSSLIRASLSKNQQLLNDKLNRKNEVKLKPGDHVITASLNKKKQHMISKTIKSKIHRYQNFDGRLGKKVENALKRKQKITNLRKTGWDKINEIAKQSLADEIIAKMNSETKTNADIENDMLDEMKDEEEIIEEIQTYQKNPFELLGEEE</sequence>
<organism evidence="8 9">
    <name type="scientific">Pichia inconspicua</name>
    <dbReference type="NCBI Taxonomy" id="52247"/>
    <lineage>
        <taxon>Eukaryota</taxon>
        <taxon>Fungi</taxon>
        <taxon>Dikarya</taxon>
        <taxon>Ascomycota</taxon>
        <taxon>Saccharomycotina</taxon>
        <taxon>Pichiomycetes</taxon>
        <taxon>Pichiales</taxon>
        <taxon>Pichiaceae</taxon>
        <taxon>Pichia</taxon>
    </lineage>
</organism>
<reference evidence="8 9" key="1">
    <citation type="journal article" date="2019" name="Front. Genet.">
        <title>Whole-Genome Sequencing of the Opportunistic Yeast Pathogen Candida inconspicua Uncovers Its Hybrid Origin.</title>
        <authorList>
            <person name="Mixao V."/>
            <person name="Hansen A.P."/>
            <person name="Saus E."/>
            <person name="Boekhout T."/>
            <person name="Lass-Florl C."/>
            <person name="Gabaldon T."/>
        </authorList>
    </citation>
    <scope>NUCLEOTIDE SEQUENCE [LARGE SCALE GENOMIC DNA]</scope>
    <source>
        <strain evidence="8 9">CBS 180</strain>
    </source>
</reference>
<evidence type="ECO:0000313" key="9">
    <source>
        <dbReference type="Proteomes" id="UP000307173"/>
    </source>
</evidence>
<name>A0A4T0X2H4_9ASCO</name>
<keyword evidence="5" id="KW-0690">Ribosome biogenesis</keyword>
<comment type="subcellular location">
    <subcellularLocation>
        <location evidence="2">Cytoplasm</location>
    </subcellularLocation>
    <subcellularLocation>
        <location evidence="1">Nucleus</location>
    </subcellularLocation>
</comment>
<gene>
    <name evidence="8" type="ORF">CANINC_002033</name>
</gene>
<feature type="region of interest" description="Disordered" evidence="7">
    <location>
        <begin position="1"/>
        <end position="29"/>
    </location>
</feature>